<dbReference type="AlphaFoldDB" id="A0A1Y5PRT8"/>
<dbReference type="PROSITE" id="PS01117">
    <property type="entry name" value="HTH_MARR_1"/>
    <property type="match status" value="1"/>
</dbReference>
<dbReference type="InterPro" id="IPR036388">
    <property type="entry name" value="WH-like_DNA-bd_sf"/>
</dbReference>
<evidence type="ECO:0000313" key="1">
    <source>
        <dbReference type="EMBL" id="SBV32709.1"/>
    </source>
</evidence>
<proteinExistence type="predicted"/>
<dbReference type="GO" id="GO:0003700">
    <property type="term" value="F:DNA-binding transcription factor activity"/>
    <property type="evidence" value="ECO:0007669"/>
    <property type="project" value="InterPro"/>
</dbReference>
<dbReference type="Gene3D" id="1.10.10.10">
    <property type="entry name" value="Winged helix-like DNA-binding domain superfamily/Winged helix DNA-binding domain"/>
    <property type="match status" value="1"/>
</dbReference>
<gene>
    <name evidence="1" type="ORF">SPPYR_1589</name>
</gene>
<dbReference type="InterPro" id="IPR036390">
    <property type="entry name" value="WH_DNA-bd_sf"/>
</dbReference>
<dbReference type="EMBL" id="LT598653">
    <property type="protein sequence ID" value="SBV32709.1"/>
    <property type="molecule type" value="Genomic_DNA"/>
</dbReference>
<protein>
    <recommendedName>
        <fullName evidence="2">HTH marR-type domain-containing protein</fullName>
    </recommendedName>
</protein>
<sequence>MHAIMGGVSGDSGAEDKLQMIEAEVARLTSLVLQLAARNGTAHEGMNPVVERKSYVPSVTMPQPVPVSFDCARARMVRQIIRHRRKRERQFPSYLLADPGWDMLLDLYAAHYEGQKVPVSSLCIAAAVPATTALRWIKTLEEEGHLVRSQDPHDRRRIFLAMSDTARAKMDEYFDDIED</sequence>
<name>A0A1Y5PRT8_9SPHN</name>
<dbReference type="GO" id="GO:0003677">
    <property type="term" value="F:DNA binding"/>
    <property type="evidence" value="ECO:0007669"/>
    <property type="project" value="UniProtKB-KW"/>
</dbReference>
<dbReference type="InterPro" id="IPR023187">
    <property type="entry name" value="Tscrpt_reg_MarR-type_CS"/>
</dbReference>
<dbReference type="KEGG" id="sphu:SPPYR_1589"/>
<reference evidence="1" key="1">
    <citation type="submission" date="2016-03" db="EMBL/GenBank/DDBJ databases">
        <authorList>
            <person name="Ploux O."/>
        </authorList>
    </citation>
    <scope>NUCLEOTIDE SEQUENCE</scope>
    <source>
        <strain evidence="1">UC10</strain>
    </source>
</reference>
<dbReference type="SUPFAM" id="SSF46785">
    <property type="entry name" value="Winged helix' DNA-binding domain"/>
    <property type="match status" value="1"/>
</dbReference>
<organism evidence="1">
    <name type="scientific">uncultured Sphingopyxis sp</name>
    <dbReference type="NCBI Taxonomy" id="310581"/>
    <lineage>
        <taxon>Bacteria</taxon>
        <taxon>Pseudomonadati</taxon>
        <taxon>Pseudomonadota</taxon>
        <taxon>Alphaproteobacteria</taxon>
        <taxon>Sphingomonadales</taxon>
        <taxon>Sphingomonadaceae</taxon>
        <taxon>Sphingopyxis</taxon>
        <taxon>environmental samples</taxon>
    </lineage>
</organism>
<accession>A0A1Y5PRT8</accession>
<evidence type="ECO:0008006" key="2">
    <source>
        <dbReference type="Google" id="ProtNLM"/>
    </source>
</evidence>